<dbReference type="RefSeq" id="WP_157625872.1">
    <property type="nucleotide sequence ID" value="NZ_JBPFQI010000043.1"/>
</dbReference>
<evidence type="ECO:0000313" key="2">
    <source>
        <dbReference type="EMBL" id="SPZ84592.1"/>
    </source>
</evidence>
<dbReference type="AlphaFoldDB" id="A0A2X2IQP0"/>
<reference evidence="2 4" key="1">
    <citation type="submission" date="2018-06" db="EMBL/GenBank/DDBJ databases">
        <authorList>
            <consortium name="Pathogen Informatics"/>
            <person name="Doyle S."/>
        </authorList>
    </citation>
    <scope>NUCLEOTIDE SEQUENCE [LARGE SCALE GENOMIC DNA]</scope>
    <source>
        <strain evidence="2 4">NCTC11343</strain>
    </source>
</reference>
<accession>A0A654BFV0</accession>
<reference evidence="3 5" key="2">
    <citation type="submission" date="2019-10" db="EMBL/GenBank/DDBJ databases">
        <authorList>
            <person name="Karimi E."/>
        </authorList>
    </citation>
    <scope>NUCLEOTIDE SEQUENCE [LARGE SCALE GENOMIC DNA]</scope>
    <source>
        <strain evidence="3">Sphingobacterium sp. 8BC</strain>
    </source>
</reference>
<sequence length="126" mass="14814">MIRNFDMLGKIFHFLTLFAYLNLLTYESFSSATGQVLHAGETIVEYFLDDVLDLEPIHSSQEEKVLLQDDYRIFSLNSQVLPIFIFVFGIVFTALCFAKDDEHPFYRSKTLCLPGYYRFLSRFRPF</sequence>
<accession>A0A2X2IQP0</accession>
<evidence type="ECO:0000313" key="5">
    <source>
        <dbReference type="Proteomes" id="UP000432350"/>
    </source>
</evidence>
<dbReference type="EMBL" id="UAUU01000002">
    <property type="protein sequence ID" value="SPZ84592.1"/>
    <property type="molecule type" value="Genomic_DNA"/>
</dbReference>
<proteinExistence type="predicted"/>
<feature type="transmembrane region" description="Helical" evidence="1">
    <location>
        <begin position="80"/>
        <end position="98"/>
    </location>
</feature>
<evidence type="ECO:0000313" key="4">
    <source>
        <dbReference type="Proteomes" id="UP000251241"/>
    </source>
</evidence>
<dbReference type="Proteomes" id="UP000251241">
    <property type="component" value="Unassembled WGS sequence"/>
</dbReference>
<keyword evidence="1" id="KW-0812">Transmembrane</keyword>
<keyword evidence="1" id="KW-1133">Transmembrane helix</keyword>
<protein>
    <submittedName>
        <fullName evidence="2">Uncharacterized protein</fullName>
    </submittedName>
</protein>
<evidence type="ECO:0000256" key="1">
    <source>
        <dbReference type="SAM" id="Phobius"/>
    </source>
</evidence>
<dbReference type="Proteomes" id="UP000432350">
    <property type="component" value="Unassembled WGS sequence"/>
</dbReference>
<evidence type="ECO:0000313" key="3">
    <source>
        <dbReference type="EMBL" id="VXC78659.1"/>
    </source>
</evidence>
<name>A0A2X2IQP0_SPHMU</name>
<organism evidence="2 4">
    <name type="scientific">Sphingobacterium multivorum</name>
    <dbReference type="NCBI Taxonomy" id="28454"/>
    <lineage>
        <taxon>Bacteria</taxon>
        <taxon>Pseudomonadati</taxon>
        <taxon>Bacteroidota</taxon>
        <taxon>Sphingobacteriia</taxon>
        <taxon>Sphingobacteriales</taxon>
        <taxon>Sphingobacteriaceae</taxon>
        <taxon>Sphingobacterium</taxon>
    </lineage>
</organism>
<dbReference type="EMBL" id="CABWMV010000024">
    <property type="protein sequence ID" value="VXC78659.1"/>
    <property type="molecule type" value="Genomic_DNA"/>
</dbReference>
<keyword evidence="1" id="KW-0472">Membrane</keyword>
<gene>
    <name evidence="2" type="ORF">NCTC11343_01134</name>
    <name evidence="3" type="ORF">SPHINGO8BC_50032</name>
</gene>